<sequence length="82" mass="9427">MNYKGKIGLTKFVKYFFYVFKAINLIAILIIYAIYIIYITPESLGIISITILILMSGGAFLIIYIAEQLFLLIASYFEDSRK</sequence>
<proteinExistence type="predicted"/>
<evidence type="ECO:0000313" key="3">
    <source>
        <dbReference type="Proteomes" id="UP001302222"/>
    </source>
</evidence>
<reference evidence="2 3" key="1">
    <citation type="submission" date="2023-12" db="EMBL/GenBank/DDBJ databases">
        <title>Novel species of the genus Arcicella isolated from rivers.</title>
        <authorList>
            <person name="Lu H."/>
        </authorList>
    </citation>
    <scope>NUCLEOTIDE SEQUENCE [LARGE SCALE GENOMIC DNA]</scope>
    <source>
        <strain evidence="2 3">DC25W</strain>
    </source>
</reference>
<name>A0ABU5SJ54_9BACT</name>
<gene>
    <name evidence="2" type="ORF">VB798_12110</name>
</gene>
<keyword evidence="3" id="KW-1185">Reference proteome</keyword>
<accession>A0ABU5SJ54</accession>
<evidence type="ECO:0008006" key="4">
    <source>
        <dbReference type="Google" id="ProtNLM"/>
    </source>
</evidence>
<dbReference type="Proteomes" id="UP001302222">
    <property type="component" value="Unassembled WGS sequence"/>
</dbReference>
<keyword evidence="1" id="KW-0472">Membrane</keyword>
<keyword evidence="1" id="KW-0812">Transmembrane</keyword>
<comment type="caution">
    <text evidence="2">The sequence shown here is derived from an EMBL/GenBank/DDBJ whole genome shotgun (WGS) entry which is preliminary data.</text>
</comment>
<keyword evidence="1" id="KW-1133">Transmembrane helix</keyword>
<evidence type="ECO:0000313" key="2">
    <source>
        <dbReference type="EMBL" id="MEA5427327.1"/>
    </source>
</evidence>
<feature type="transmembrane region" description="Helical" evidence="1">
    <location>
        <begin position="12"/>
        <end position="38"/>
    </location>
</feature>
<dbReference type="EMBL" id="JAYGIM010000008">
    <property type="protein sequence ID" value="MEA5427327.1"/>
    <property type="molecule type" value="Genomic_DNA"/>
</dbReference>
<organism evidence="2 3">
    <name type="scientific">Arcicella lustrica</name>
    <dbReference type="NCBI Taxonomy" id="2984196"/>
    <lineage>
        <taxon>Bacteria</taxon>
        <taxon>Pseudomonadati</taxon>
        <taxon>Bacteroidota</taxon>
        <taxon>Cytophagia</taxon>
        <taxon>Cytophagales</taxon>
        <taxon>Flectobacillaceae</taxon>
        <taxon>Arcicella</taxon>
    </lineage>
</organism>
<dbReference type="RefSeq" id="WP_323258730.1">
    <property type="nucleotide sequence ID" value="NZ_JAYGIM010000008.1"/>
</dbReference>
<protein>
    <recommendedName>
        <fullName evidence="4">DUF4282 domain-containing protein</fullName>
    </recommendedName>
</protein>
<evidence type="ECO:0000256" key="1">
    <source>
        <dbReference type="SAM" id="Phobius"/>
    </source>
</evidence>
<feature type="transmembrane region" description="Helical" evidence="1">
    <location>
        <begin position="44"/>
        <end position="77"/>
    </location>
</feature>